<proteinExistence type="predicted"/>
<dbReference type="PANTHER" id="PTHR31416">
    <property type="entry name" value="TRANSMEMBRANE PROTEIN 125"/>
    <property type="match status" value="1"/>
</dbReference>
<dbReference type="AlphaFoldDB" id="A0AAY4CH24"/>
<feature type="transmembrane region" description="Helical" evidence="1">
    <location>
        <begin position="172"/>
        <end position="198"/>
    </location>
</feature>
<dbReference type="Proteomes" id="UP000694580">
    <property type="component" value="Unplaced"/>
</dbReference>
<gene>
    <name evidence="2" type="primary">LOC114775304</name>
</gene>
<reference evidence="2" key="2">
    <citation type="submission" date="2025-09" db="UniProtKB">
        <authorList>
            <consortium name="Ensembl"/>
        </authorList>
    </citation>
    <scope>IDENTIFICATION</scope>
</reference>
<sequence>MYLTATVHPTADQTERRSVMAEMEPLRPVRPRSAGLRPDVTWLQRRVVEEQVEMWWFGEPAVSLLCYCASVALVLGLGLGGVGLLSTAASAVGASAVWRLGVGSALCLLALVVLLKQLLSSAVQDMGCVRSRRRVETLRSGGCLDPALLLAAGLSMSICGATLMGLSRPDMLVTAVVLLACGGAVTLGVALYCAVAFIRKQRERGRQRRSRGRRRRVYTITGQNSQPWRDSASSQASLI</sequence>
<reference evidence="2" key="1">
    <citation type="submission" date="2025-08" db="UniProtKB">
        <authorList>
            <consortium name="Ensembl"/>
        </authorList>
    </citation>
    <scope>IDENTIFICATION</scope>
</reference>
<organism evidence="2 3">
    <name type="scientific">Denticeps clupeoides</name>
    <name type="common">denticle herring</name>
    <dbReference type="NCBI Taxonomy" id="299321"/>
    <lineage>
        <taxon>Eukaryota</taxon>
        <taxon>Metazoa</taxon>
        <taxon>Chordata</taxon>
        <taxon>Craniata</taxon>
        <taxon>Vertebrata</taxon>
        <taxon>Euteleostomi</taxon>
        <taxon>Actinopterygii</taxon>
        <taxon>Neopterygii</taxon>
        <taxon>Teleostei</taxon>
        <taxon>Clupei</taxon>
        <taxon>Clupeiformes</taxon>
        <taxon>Denticipitoidei</taxon>
        <taxon>Denticipitidae</taxon>
        <taxon>Denticeps</taxon>
    </lineage>
</organism>
<evidence type="ECO:0008006" key="4">
    <source>
        <dbReference type="Google" id="ProtNLM"/>
    </source>
</evidence>
<dbReference type="GeneTree" id="ENSGT00390000003015"/>
<keyword evidence="3" id="KW-1185">Reference proteome</keyword>
<dbReference type="InterPro" id="IPR028165">
    <property type="entry name" value="TMEM125"/>
</dbReference>
<accession>A0AAY4CH24</accession>
<evidence type="ECO:0000313" key="2">
    <source>
        <dbReference type="Ensembl" id="ENSDCDP00010032505.1"/>
    </source>
</evidence>
<dbReference type="Pfam" id="PF15109">
    <property type="entry name" value="TMEM125"/>
    <property type="match status" value="1"/>
</dbReference>
<protein>
    <recommendedName>
        <fullName evidence="4">Transmembrane protein 125b</fullName>
    </recommendedName>
</protein>
<dbReference type="PANTHER" id="PTHR31416:SF1">
    <property type="entry name" value="TRANSMEMBRANE PROTEIN 125"/>
    <property type="match status" value="1"/>
</dbReference>
<evidence type="ECO:0000313" key="3">
    <source>
        <dbReference type="Proteomes" id="UP000694580"/>
    </source>
</evidence>
<name>A0AAY4CH24_9TELE</name>
<dbReference type="Ensembl" id="ENSDCDT00010040290.1">
    <property type="protein sequence ID" value="ENSDCDP00010032505.1"/>
    <property type="gene ID" value="ENSDCDG00010020779.1"/>
</dbReference>
<feature type="transmembrane region" description="Helical" evidence="1">
    <location>
        <begin position="97"/>
        <end position="119"/>
    </location>
</feature>
<keyword evidence="1" id="KW-1133">Transmembrane helix</keyword>
<evidence type="ECO:0000256" key="1">
    <source>
        <dbReference type="SAM" id="Phobius"/>
    </source>
</evidence>
<feature type="transmembrane region" description="Helical" evidence="1">
    <location>
        <begin position="140"/>
        <end position="166"/>
    </location>
</feature>
<feature type="transmembrane region" description="Helical" evidence="1">
    <location>
        <begin position="64"/>
        <end position="85"/>
    </location>
</feature>
<keyword evidence="1" id="KW-0812">Transmembrane</keyword>
<keyword evidence="1" id="KW-0472">Membrane</keyword>